<dbReference type="InterPro" id="IPR011542">
    <property type="entry name" value="SUF_FeS_clus_asmbl_SufD"/>
</dbReference>
<name>A0A178IF96_9BACT</name>
<organism evidence="4 5">
    <name type="scientific">Termitidicoccus mucosus</name>
    <dbReference type="NCBI Taxonomy" id="1184151"/>
    <lineage>
        <taxon>Bacteria</taxon>
        <taxon>Pseudomonadati</taxon>
        <taxon>Verrucomicrobiota</taxon>
        <taxon>Opitutia</taxon>
        <taxon>Opitutales</taxon>
        <taxon>Opitutaceae</taxon>
        <taxon>Termitidicoccus</taxon>
    </lineage>
</organism>
<dbReference type="Proteomes" id="UP000078486">
    <property type="component" value="Unassembled WGS sequence"/>
</dbReference>
<dbReference type="SUPFAM" id="SSF101960">
    <property type="entry name" value="Stabilizer of iron transporter SufD"/>
    <property type="match status" value="1"/>
</dbReference>
<dbReference type="AlphaFoldDB" id="A0A178IF96"/>
<dbReference type="GO" id="GO:0016226">
    <property type="term" value="P:iron-sulfur cluster assembly"/>
    <property type="evidence" value="ECO:0007669"/>
    <property type="project" value="InterPro"/>
</dbReference>
<dbReference type="Pfam" id="PF19295">
    <property type="entry name" value="SufBD_N"/>
    <property type="match status" value="1"/>
</dbReference>
<accession>A0A178IF96</accession>
<evidence type="ECO:0000259" key="3">
    <source>
        <dbReference type="Pfam" id="PF19295"/>
    </source>
</evidence>
<evidence type="ECO:0000259" key="2">
    <source>
        <dbReference type="Pfam" id="PF01458"/>
    </source>
</evidence>
<dbReference type="EMBL" id="LRRQ01000162">
    <property type="protein sequence ID" value="OAM87696.1"/>
    <property type="molecule type" value="Genomic_DNA"/>
</dbReference>
<evidence type="ECO:0000313" key="5">
    <source>
        <dbReference type="Proteomes" id="UP000078486"/>
    </source>
</evidence>
<comment type="caution">
    <text evidence="4">The sequence shown here is derived from an EMBL/GenBank/DDBJ whole genome shotgun (WGS) entry which is preliminary data.</text>
</comment>
<protein>
    <submittedName>
        <fullName evidence="4">Fe-S cluster assembly protein SufD</fullName>
    </submittedName>
</protein>
<dbReference type="STRING" id="1184151.AW736_23255"/>
<dbReference type="InterPro" id="IPR045595">
    <property type="entry name" value="SufBD_N"/>
</dbReference>
<proteinExistence type="inferred from homology"/>
<feature type="domain" description="SUF system FeS cluster assembly SufBD N-terminal" evidence="3">
    <location>
        <begin position="35"/>
        <end position="174"/>
    </location>
</feature>
<dbReference type="Pfam" id="PF01458">
    <property type="entry name" value="SUFBD_core"/>
    <property type="match status" value="1"/>
</dbReference>
<dbReference type="InterPro" id="IPR055346">
    <property type="entry name" value="Fe-S_cluster_assembly_SufBD"/>
</dbReference>
<feature type="domain" description="SUF system FeS cluster assembly SufBD core" evidence="2">
    <location>
        <begin position="182"/>
        <end position="413"/>
    </location>
</feature>
<dbReference type="PANTHER" id="PTHR43575:SF1">
    <property type="entry name" value="PROTEIN ABCI7, CHLOROPLASTIC"/>
    <property type="match status" value="1"/>
</dbReference>
<comment type="similarity">
    <text evidence="1">Belongs to the iron-sulfur cluster assembly SufBD family.</text>
</comment>
<evidence type="ECO:0000313" key="4">
    <source>
        <dbReference type="EMBL" id="OAM87696.1"/>
    </source>
</evidence>
<dbReference type="PANTHER" id="PTHR43575">
    <property type="entry name" value="PROTEIN ABCI7, CHLOROPLASTIC"/>
    <property type="match status" value="1"/>
</dbReference>
<dbReference type="InterPro" id="IPR037284">
    <property type="entry name" value="SUF_FeS_clus_asmbl_SufBD_sf"/>
</dbReference>
<dbReference type="RefSeq" id="WP_068772675.1">
    <property type="nucleotide sequence ID" value="NZ_CP109796.1"/>
</dbReference>
<evidence type="ECO:0000256" key="1">
    <source>
        <dbReference type="ARBA" id="ARBA00043967"/>
    </source>
</evidence>
<gene>
    <name evidence="4" type="ORF">AW736_23255</name>
</gene>
<keyword evidence="5" id="KW-1185">Reference proteome</keyword>
<reference evidence="4 5" key="1">
    <citation type="submission" date="2016-01" db="EMBL/GenBank/DDBJ databases">
        <title>High potential of lignocellulose degradation of a new Verrucomicrobia species.</title>
        <authorList>
            <person name="Wang Y."/>
            <person name="Shi Y."/>
            <person name="Qiu Z."/>
            <person name="Liu S."/>
            <person name="Yang H."/>
        </authorList>
    </citation>
    <scope>NUCLEOTIDE SEQUENCE [LARGE SCALE GENOMIC DNA]</scope>
    <source>
        <strain evidence="4 5">TSB47</strain>
    </source>
</reference>
<dbReference type="NCBIfam" id="TIGR01981">
    <property type="entry name" value="sufD"/>
    <property type="match status" value="1"/>
</dbReference>
<sequence length="441" mass="47542">MSVSAEPLTANDAASFDFAGHLASRSSLPKWWLDAKQAAWNQFLAYPMPARTDERWRFSDTAALSLDGYTLALPSASAAAGALPSLPQFTRAAEISFVNNHLARRVSLPADLAAKGVIFCPLEEAIARHPDLIRSHLQKHEVALGSEKFTALNTALATSGALLYIPKNIDIPAPFLVEHAVTGPGAAVFPHTLVILGDNARATLVEYFAGAEPGARQFASGVNDLHAGPGAQLAYIGAQTWSSDTLAFQTNSIVAQRDARILSLNIHLGGRQARHESHSRLQGPGAHSEMLALTVATAAQQFDQRTLQTHQAPNTSSNLLYKNALLDTAKTIFSGLIIVEPDAQKTDAYQSNRNLMLSDEAEAHSLPGLEIQANDVRCTHGATSARIPAEQEFYLQSRGIDPKNAHELLVAGFFEEVLNKLENEELHAILGALIQTKFKKA</sequence>
<dbReference type="InterPro" id="IPR000825">
    <property type="entry name" value="SUF_FeS_clus_asmbl_SufBD_core"/>
</dbReference>
<dbReference type="OrthoDB" id="9803529at2"/>